<feature type="non-terminal residue" evidence="1">
    <location>
        <position position="62"/>
    </location>
</feature>
<gene>
    <name evidence="1" type="ORF">VZ94_19915</name>
</gene>
<comment type="caution">
    <text evidence="1">The sequence shown here is derived from an EMBL/GenBank/DDBJ whole genome shotgun (WGS) entry which is preliminary data.</text>
</comment>
<accession>A0A0F3IEH7</accession>
<keyword evidence="2" id="KW-1185">Reference proteome</keyword>
<dbReference type="Proteomes" id="UP000033684">
    <property type="component" value="Unassembled WGS sequence"/>
</dbReference>
<dbReference type="AlphaFoldDB" id="A0A0F3IEH7"/>
<reference evidence="1 2" key="2">
    <citation type="journal article" date="2016" name="Microb. Ecol.">
        <title>Genome Characteristics of a Novel Type I Methanotroph (Sn10-6) Isolated from a Flooded Indian Rice Field.</title>
        <authorList>
            <person name="Rahalkar M.C."/>
            <person name="Pandit P.S."/>
            <person name="Dhakephalkar P.K."/>
            <person name="Pore S."/>
            <person name="Arora P."/>
            <person name="Kapse N."/>
        </authorList>
    </citation>
    <scope>NUCLEOTIDE SEQUENCE [LARGE SCALE GENOMIC DNA]</scope>
    <source>
        <strain evidence="1 2">Sn10-6</strain>
    </source>
</reference>
<sequence>MNVSTLNQKPEAYNVLRASLVLFKKSPSELAEAELTQVMRQASNEFILETRVLNSAEAASVV</sequence>
<proteinExistence type="predicted"/>
<evidence type="ECO:0000313" key="1">
    <source>
        <dbReference type="EMBL" id="KJV05210.1"/>
    </source>
</evidence>
<evidence type="ECO:0000313" key="2">
    <source>
        <dbReference type="Proteomes" id="UP000033684"/>
    </source>
</evidence>
<reference evidence="2" key="1">
    <citation type="submission" date="2015-03" db="EMBL/GenBank/DDBJ databases">
        <title>Draft genome sequence of a novel methanotroph (Sn10-6) isolated from flooded ricefield rhizosphere in India.</title>
        <authorList>
            <person name="Pandit P.S."/>
            <person name="Pore S.D."/>
            <person name="Arora P."/>
            <person name="Kapse N.G."/>
            <person name="Dhakephalkar P.K."/>
            <person name="Rahalkar M.C."/>
        </authorList>
    </citation>
    <scope>NUCLEOTIDE SEQUENCE [LARGE SCALE GENOMIC DNA]</scope>
    <source>
        <strain evidence="2">Sn10-6</strain>
    </source>
</reference>
<dbReference type="EMBL" id="LAJX01000273">
    <property type="protein sequence ID" value="KJV05210.1"/>
    <property type="molecule type" value="Genomic_DNA"/>
</dbReference>
<protein>
    <submittedName>
        <fullName evidence="1">Nitrogen fixation protein NifM</fullName>
    </submittedName>
</protein>
<organism evidence="1 2">
    <name type="scientific">Methylocucumis oryzae</name>
    <dbReference type="NCBI Taxonomy" id="1632867"/>
    <lineage>
        <taxon>Bacteria</taxon>
        <taxon>Pseudomonadati</taxon>
        <taxon>Pseudomonadota</taxon>
        <taxon>Gammaproteobacteria</taxon>
        <taxon>Methylococcales</taxon>
        <taxon>Methylococcaceae</taxon>
        <taxon>Methylocucumis</taxon>
    </lineage>
</organism>
<name>A0A0F3IEH7_9GAMM</name>